<reference evidence="3" key="1">
    <citation type="submission" date="2015-05" db="EMBL/GenBank/DDBJ databases">
        <authorList>
            <person name="Wilson R.K."/>
            <person name="Warren W.C."/>
            <person name="Olafson P."/>
        </authorList>
    </citation>
    <scope>NUCLEOTIDE SEQUENCE [LARGE SCALE GENOMIC DNA]</scope>
    <source>
        <strain evidence="3">USDA</strain>
    </source>
</reference>
<evidence type="ECO:0000256" key="1">
    <source>
        <dbReference type="SAM" id="Phobius"/>
    </source>
</evidence>
<protein>
    <submittedName>
        <fullName evidence="2">Uncharacterized protein</fullName>
    </submittedName>
</protein>
<evidence type="ECO:0000313" key="2">
    <source>
        <dbReference type="EnsemblMetazoa" id="SCAU007605-PA"/>
    </source>
</evidence>
<dbReference type="AlphaFoldDB" id="A0A1I8PFL4"/>
<keyword evidence="1" id="KW-0812">Transmembrane</keyword>
<evidence type="ECO:0000313" key="3">
    <source>
        <dbReference type="Proteomes" id="UP000095300"/>
    </source>
</evidence>
<dbReference type="EnsemblMetazoa" id="SCAU007605-RB">
    <property type="protein sequence ID" value="SCAU007605-PB"/>
    <property type="gene ID" value="SCAU007605"/>
</dbReference>
<dbReference type="EnsemblMetazoa" id="SCAU007605-RA">
    <property type="protein sequence ID" value="SCAU007605-PA"/>
    <property type="gene ID" value="SCAU007605"/>
</dbReference>
<reference evidence="2" key="2">
    <citation type="submission" date="2020-05" db="UniProtKB">
        <authorList>
            <consortium name="EnsemblMetazoa"/>
        </authorList>
    </citation>
    <scope>IDENTIFICATION</scope>
    <source>
        <strain evidence="2">USDA</strain>
    </source>
</reference>
<keyword evidence="1" id="KW-1133">Transmembrane helix</keyword>
<organism evidence="2 3">
    <name type="scientific">Stomoxys calcitrans</name>
    <name type="common">Stable fly</name>
    <name type="synonym">Conops calcitrans</name>
    <dbReference type="NCBI Taxonomy" id="35570"/>
    <lineage>
        <taxon>Eukaryota</taxon>
        <taxon>Metazoa</taxon>
        <taxon>Ecdysozoa</taxon>
        <taxon>Arthropoda</taxon>
        <taxon>Hexapoda</taxon>
        <taxon>Insecta</taxon>
        <taxon>Pterygota</taxon>
        <taxon>Neoptera</taxon>
        <taxon>Endopterygota</taxon>
        <taxon>Diptera</taxon>
        <taxon>Brachycera</taxon>
        <taxon>Muscomorpha</taxon>
        <taxon>Muscoidea</taxon>
        <taxon>Muscidae</taxon>
        <taxon>Stomoxys</taxon>
    </lineage>
</organism>
<feature type="transmembrane region" description="Helical" evidence="1">
    <location>
        <begin position="95"/>
        <end position="114"/>
    </location>
</feature>
<sequence>MKTTSASTEATIALQSEMENSPQIRAMTIRKTAVKTELSRQSLQPTEWQWGQAKDTTNSVQLFKHPQQRKLKQSTSSHCEKHSLRLLMQQHHHQWLLMAVVMLTFFTVIIEGITEELSPGMLQVMFGR</sequence>
<accession>A0A1I8PFL4</accession>
<dbReference type="VEuPathDB" id="VectorBase:SCAU007605"/>
<keyword evidence="1" id="KW-0472">Membrane</keyword>
<proteinExistence type="predicted"/>
<dbReference type="Proteomes" id="UP000095300">
    <property type="component" value="Unassembled WGS sequence"/>
</dbReference>
<gene>
    <name evidence="2" type="primary">106085285</name>
</gene>
<name>A0A1I8PFL4_STOCA</name>
<keyword evidence="3" id="KW-1185">Reference proteome</keyword>